<proteinExistence type="predicted"/>
<evidence type="ECO:0000313" key="1">
    <source>
        <dbReference type="EMBL" id="KKK74068.1"/>
    </source>
</evidence>
<comment type="caution">
    <text evidence="1">The sequence shown here is derived from an EMBL/GenBank/DDBJ whole genome shotgun (WGS) entry which is preliminary data.</text>
</comment>
<sequence length="353" mass="38689">MWNGSIYVTDGWNVYEYNTSSSQTVRRIGVFGKDGMPPSWSASDKNYVIVELLAGIDDLIAVCLAKGSTSAETYRLLVYNGVGWSWLGPEVGTTFAPMAAIVDYFPISFAITAGPTRYIDVLVIDRGTRATELHPYRLPKQGSTPTVGIDGFEDGPLHFETGWFDGGFVDIEGALLRITIDGHNLSASETVKVEYVLNNDEDMSYKTLGTFTQDQQEIWFDAKHQGIAFTTVRFRITLDRGSTITKSPELKALILLFDKIPLVRVSVTATIDVSRIVERGMLINEETATTESVWQFLKSLGNTPELINLVVPSLESGGINVRITGSPAGITDNRPAMGGRGKIQLTMVEPAGY</sequence>
<dbReference type="AlphaFoldDB" id="A0A0F8XYI5"/>
<reference evidence="1" key="1">
    <citation type="journal article" date="2015" name="Nature">
        <title>Complex archaea that bridge the gap between prokaryotes and eukaryotes.</title>
        <authorList>
            <person name="Spang A."/>
            <person name="Saw J.H."/>
            <person name="Jorgensen S.L."/>
            <person name="Zaremba-Niedzwiedzka K."/>
            <person name="Martijn J."/>
            <person name="Lind A.E."/>
            <person name="van Eijk R."/>
            <person name="Schleper C."/>
            <person name="Guy L."/>
            <person name="Ettema T.J."/>
        </authorList>
    </citation>
    <scope>NUCLEOTIDE SEQUENCE</scope>
</reference>
<protein>
    <submittedName>
        <fullName evidence="1">Uncharacterized protein</fullName>
    </submittedName>
</protein>
<gene>
    <name evidence="1" type="ORF">LCGC14_2887470</name>
</gene>
<dbReference type="EMBL" id="LAZR01056493">
    <property type="protein sequence ID" value="KKK74068.1"/>
    <property type="molecule type" value="Genomic_DNA"/>
</dbReference>
<accession>A0A0F8XYI5</accession>
<name>A0A0F8XYI5_9ZZZZ</name>
<organism evidence="1">
    <name type="scientific">marine sediment metagenome</name>
    <dbReference type="NCBI Taxonomy" id="412755"/>
    <lineage>
        <taxon>unclassified sequences</taxon>
        <taxon>metagenomes</taxon>
        <taxon>ecological metagenomes</taxon>
    </lineage>
</organism>